<dbReference type="InterPro" id="IPR011008">
    <property type="entry name" value="Dimeric_a/b-barrel"/>
</dbReference>
<dbReference type="Proteomes" id="UP000294498">
    <property type="component" value="Unassembled WGS sequence"/>
</dbReference>
<dbReference type="AlphaFoldDB" id="A0A4R8DV95"/>
<reference evidence="2 3" key="1">
    <citation type="submission" date="2019-03" db="EMBL/GenBank/DDBJ databases">
        <title>Genomic Encyclopedia of Type Strains, Phase IV (KMG-IV): sequencing the most valuable type-strain genomes for metagenomic binning, comparative biology and taxonomic classification.</title>
        <authorList>
            <person name="Goeker M."/>
        </authorList>
    </citation>
    <scope>NUCLEOTIDE SEQUENCE [LARGE SCALE GENOMIC DNA]</scope>
    <source>
        <strain evidence="2 3">DSM 100059</strain>
    </source>
</reference>
<dbReference type="Pfam" id="PF07045">
    <property type="entry name" value="DUF1330"/>
    <property type="match status" value="1"/>
</dbReference>
<evidence type="ECO:0000313" key="2">
    <source>
        <dbReference type="EMBL" id="TDX02334.1"/>
    </source>
</evidence>
<dbReference type="SUPFAM" id="SSF54909">
    <property type="entry name" value="Dimeric alpha+beta barrel"/>
    <property type="match status" value="1"/>
</dbReference>
<organism evidence="2 3">
    <name type="scientific">Dinghuibacter silviterrae</name>
    <dbReference type="NCBI Taxonomy" id="1539049"/>
    <lineage>
        <taxon>Bacteria</taxon>
        <taxon>Pseudomonadati</taxon>
        <taxon>Bacteroidota</taxon>
        <taxon>Chitinophagia</taxon>
        <taxon>Chitinophagales</taxon>
        <taxon>Chitinophagaceae</taxon>
        <taxon>Dinghuibacter</taxon>
    </lineage>
</organism>
<name>A0A4R8DV95_9BACT</name>
<protein>
    <submittedName>
        <fullName evidence="2">Uncharacterized protein DUF1330</fullName>
    </submittedName>
</protein>
<dbReference type="Gene3D" id="3.30.70.100">
    <property type="match status" value="1"/>
</dbReference>
<proteinExistence type="predicted"/>
<feature type="domain" description="DUF1330" evidence="1">
    <location>
        <begin position="14"/>
        <end position="94"/>
    </location>
</feature>
<dbReference type="RefSeq" id="WP_133994951.1">
    <property type="nucleotide sequence ID" value="NZ_SODV01000001.1"/>
</dbReference>
<accession>A0A4R8DV95</accession>
<gene>
    <name evidence="2" type="ORF">EDB95_3392</name>
</gene>
<comment type="caution">
    <text evidence="2">The sequence shown here is derived from an EMBL/GenBank/DDBJ whole genome shotgun (WGS) entry which is preliminary data.</text>
</comment>
<sequence length="97" mass="10929">MIYITQLIYLHPGEEASFDAFEAVAIPLIARYNGTLLFRIRPAFIEGDAPPPHEVHLVSFPTEADFEAFGKDPERKAVLHLKERSVERIVLIKGNAL</sequence>
<evidence type="ECO:0000313" key="3">
    <source>
        <dbReference type="Proteomes" id="UP000294498"/>
    </source>
</evidence>
<dbReference type="InterPro" id="IPR010753">
    <property type="entry name" value="DUF1330"/>
</dbReference>
<dbReference type="OrthoDB" id="675824at2"/>
<dbReference type="EMBL" id="SODV01000001">
    <property type="protein sequence ID" value="TDX02334.1"/>
    <property type="molecule type" value="Genomic_DNA"/>
</dbReference>
<keyword evidence="3" id="KW-1185">Reference proteome</keyword>
<evidence type="ECO:0000259" key="1">
    <source>
        <dbReference type="Pfam" id="PF07045"/>
    </source>
</evidence>